<dbReference type="InterPro" id="IPR016181">
    <property type="entry name" value="Acyl_CoA_acyltransferase"/>
</dbReference>
<organism evidence="2 3">
    <name type="scientific">Clonostachys chloroleuca</name>
    <dbReference type="NCBI Taxonomy" id="1926264"/>
    <lineage>
        <taxon>Eukaryota</taxon>
        <taxon>Fungi</taxon>
        <taxon>Dikarya</taxon>
        <taxon>Ascomycota</taxon>
        <taxon>Pezizomycotina</taxon>
        <taxon>Sordariomycetes</taxon>
        <taxon>Hypocreomycetidae</taxon>
        <taxon>Hypocreales</taxon>
        <taxon>Bionectriaceae</taxon>
        <taxon>Clonostachys</taxon>
    </lineage>
</organism>
<name>A0AA35PY02_9HYPO</name>
<sequence>MSNRGHLPITARIRACPVQSKTVSFWSFVTWRTDPAKVKQWSTIKTTLPRLPPYYERGATNTRRLELRPFNDDSHDLAALHALRTDDKVMHWSPQGVVDADMDETYAENLQCFVPPLNAENLIYAICLKSTKEFIGYGGLCRLPGRLGWPEVSFGIRSDLWGQGYATEFLEGFLEIWRRLPREIIMIKVHENTVYGDREIKDECLAGIPTFDNVACHRVLEKSGLEKRVEFDEYNRRRKKNEGRHGWVMTKSNAHMRLCPRHVT</sequence>
<dbReference type="PROSITE" id="PS51186">
    <property type="entry name" value="GNAT"/>
    <property type="match status" value="1"/>
</dbReference>
<reference evidence="2" key="1">
    <citation type="submission" date="2023-01" db="EMBL/GenBank/DDBJ databases">
        <authorList>
            <person name="Piombo E."/>
        </authorList>
    </citation>
    <scope>NUCLEOTIDE SEQUENCE</scope>
</reference>
<dbReference type="SUPFAM" id="SSF55729">
    <property type="entry name" value="Acyl-CoA N-acyltransferases (Nat)"/>
    <property type="match status" value="1"/>
</dbReference>
<dbReference type="Proteomes" id="UP001160390">
    <property type="component" value="Unassembled WGS sequence"/>
</dbReference>
<feature type="domain" description="N-acetyltransferase" evidence="1">
    <location>
        <begin position="65"/>
        <end position="254"/>
    </location>
</feature>
<protein>
    <recommendedName>
        <fullName evidence="1">N-acetyltransferase domain-containing protein</fullName>
    </recommendedName>
</protein>
<proteinExistence type="predicted"/>
<dbReference type="Pfam" id="PF13302">
    <property type="entry name" value="Acetyltransf_3"/>
    <property type="match status" value="1"/>
</dbReference>
<dbReference type="PANTHER" id="PTHR43792">
    <property type="entry name" value="GNAT FAMILY, PUTATIVE (AFU_ORTHOLOGUE AFUA_3G00765)-RELATED-RELATED"/>
    <property type="match status" value="1"/>
</dbReference>
<dbReference type="InterPro" id="IPR000182">
    <property type="entry name" value="GNAT_dom"/>
</dbReference>
<evidence type="ECO:0000259" key="1">
    <source>
        <dbReference type="PROSITE" id="PS51186"/>
    </source>
</evidence>
<dbReference type="GO" id="GO:0016747">
    <property type="term" value="F:acyltransferase activity, transferring groups other than amino-acyl groups"/>
    <property type="evidence" value="ECO:0007669"/>
    <property type="project" value="InterPro"/>
</dbReference>
<evidence type="ECO:0000313" key="3">
    <source>
        <dbReference type="Proteomes" id="UP001160390"/>
    </source>
</evidence>
<accession>A0AA35PY02</accession>
<dbReference type="Gene3D" id="3.40.630.30">
    <property type="match status" value="1"/>
</dbReference>
<keyword evidence="3" id="KW-1185">Reference proteome</keyword>
<evidence type="ECO:0000313" key="2">
    <source>
        <dbReference type="EMBL" id="CAI6040183.1"/>
    </source>
</evidence>
<dbReference type="EMBL" id="CABFNP030000530">
    <property type="protein sequence ID" value="CAI6040183.1"/>
    <property type="molecule type" value="Genomic_DNA"/>
</dbReference>
<comment type="caution">
    <text evidence="2">The sequence shown here is derived from an EMBL/GenBank/DDBJ whole genome shotgun (WGS) entry which is preliminary data.</text>
</comment>
<dbReference type="AlphaFoldDB" id="A0AA35PY02"/>
<dbReference type="PANTHER" id="PTHR43792:SF1">
    <property type="entry name" value="N-ACETYLTRANSFERASE DOMAIN-CONTAINING PROTEIN"/>
    <property type="match status" value="1"/>
</dbReference>
<dbReference type="InterPro" id="IPR051531">
    <property type="entry name" value="N-acetyltransferase"/>
</dbReference>
<gene>
    <name evidence="2" type="ORF">CCHLO57077_00017877</name>
</gene>